<evidence type="ECO:0000259" key="5">
    <source>
        <dbReference type="Pfam" id="PF02441"/>
    </source>
</evidence>
<evidence type="ECO:0000256" key="4">
    <source>
        <dbReference type="RuleBase" id="RU364078"/>
    </source>
</evidence>
<dbReference type="GO" id="GO:0004632">
    <property type="term" value="F:phosphopantothenate--cysteine ligase activity"/>
    <property type="evidence" value="ECO:0007669"/>
    <property type="project" value="UniProtKB-UniRule"/>
</dbReference>
<feature type="domain" description="Flavoprotein" evidence="5">
    <location>
        <begin position="5"/>
        <end position="176"/>
    </location>
</feature>
<comment type="function">
    <text evidence="3">Catalyzes two sequential steps in the biosynthesis of coenzyme A. In the first step cysteine is conjugated to 4'-phosphopantothenate to form 4-phosphopantothenoylcysteine. In the second step the latter compound is decarboxylated to form 4'-phosphopantotheine.</text>
</comment>
<evidence type="ECO:0000256" key="3">
    <source>
        <dbReference type="HAMAP-Rule" id="MF_02225"/>
    </source>
</evidence>
<keyword evidence="3" id="KW-0460">Magnesium</keyword>
<evidence type="ECO:0000256" key="2">
    <source>
        <dbReference type="ARBA" id="ARBA00023239"/>
    </source>
</evidence>
<dbReference type="AlphaFoldDB" id="A0A9W6DFM5"/>
<dbReference type="GO" id="GO:0004633">
    <property type="term" value="F:phosphopantothenoylcysteine decarboxylase activity"/>
    <property type="evidence" value="ECO:0007669"/>
    <property type="project" value="UniProtKB-UniRule"/>
</dbReference>
<dbReference type="InterPro" id="IPR036551">
    <property type="entry name" value="Flavin_trans-like"/>
</dbReference>
<keyword evidence="3 4" id="KW-0288">FMN</keyword>
<keyword evidence="1 3" id="KW-0210">Decarboxylase</keyword>
<dbReference type="InterPro" id="IPR035929">
    <property type="entry name" value="CoaB-like_sf"/>
</dbReference>
<sequence>MLEGKTIVIGVSGGIAVYKVCDVVSRLKKLNADVHVIMTRSATEFVAPLTFQSLSQQPVVEDMFEKVTKWDIEHIALAKAADLFLVAPATANIIGKIANGIANDMLSTTVMATKAPVLIAPAMNTNMYNNKIVQDNIDKLKAYGYNFIKPDSGRLACGDLGIGKLANPETIVKEVTRYMIGNRPLAGQKILITAGPTREPLDPVRYMTNHSSGKMGYALAEAAAEKGAEVTLISGPVTLEQPANIKNYIRVGTANEMFSAVKDNLANQDIVIKSAAVSDYRPKTYEDKKIKKGSGDLNLTLTRNPDILQWIGKHKNDNQIIVGFAAETNDVMENGINKLKKKNMDIIIINDVTRADAGFGTDTNCVTLIDKKGNKKDYPVMPKKELAHVIFDYITHDYSDSITRDND</sequence>
<dbReference type="GO" id="GO:0010181">
    <property type="term" value="F:FMN binding"/>
    <property type="evidence" value="ECO:0007669"/>
    <property type="project" value="UniProtKB-UniRule"/>
</dbReference>
<dbReference type="Proteomes" id="UP001144256">
    <property type="component" value="Unassembled WGS sequence"/>
</dbReference>
<dbReference type="PANTHER" id="PTHR14359">
    <property type="entry name" value="HOMO-OLIGOMERIC FLAVIN CONTAINING CYS DECARBOXYLASE FAMILY"/>
    <property type="match status" value="1"/>
</dbReference>
<dbReference type="InterPro" id="IPR005252">
    <property type="entry name" value="CoaBC"/>
</dbReference>
<dbReference type="NCBIfam" id="TIGR00521">
    <property type="entry name" value="coaBC_dfp"/>
    <property type="match status" value="1"/>
</dbReference>
<dbReference type="HAMAP" id="MF_02225">
    <property type="entry name" value="CoaBC"/>
    <property type="match status" value="1"/>
</dbReference>
<dbReference type="EC" id="4.1.1.36" evidence="3"/>
<feature type="binding site" evidence="3">
    <location>
        <position position="324"/>
    </location>
    <ligand>
        <name>CTP</name>
        <dbReference type="ChEBI" id="CHEBI:37563"/>
    </ligand>
</feature>
<keyword evidence="8" id="KW-1185">Reference proteome</keyword>
<feature type="binding site" evidence="3">
    <location>
        <position position="342"/>
    </location>
    <ligand>
        <name>CTP</name>
        <dbReference type="ChEBI" id="CHEBI:37563"/>
    </ligand>
</feature>
<keyword evidence="3 4" id="KW-0285">Flavoprotein</keyword>
<comment type="function">
    <text evidence="4">Catalyzes two steps in the biosynthesis of coenzyme A. In the first step cysteine is conjugated to 4'-phosphopantothenate to form 4-phosphopantothenoylcysteine, in the latter compound is decarboxylated to form 4'-phosphopantotheine.</text>
</comment>
<protein>
    <recommendedName>
        <fullName evidence="3">Coenzyme A biosynthesis bifunctional protein CoaBC</fullName>
    </recommendedName>
    <alternativeName>
        <fullName evidence="3">DNA/pantothenate metabolism flavoprotein</fullName>
    </alternativeName>
    <alternativeName>
        <fullName evidence="3">Phosphopantothenoylcysteine synthetase/decarboxylase</fullName>
        <shortName evidence="3">PPCS-PPCDC</shortName>
    </alternativeName>
    <domain>
        <recommendedName>
            <fullName evidence="3">Phosphopantothenoylcysteine decarboxylase</fullName>
            <shortName evidence="3">PPC decarboxylase</shortName>
            <shortName evidence="3">PPC-DC</shortName>
            <ecNumber evidence="3">4.1.1.36</ecNumber>
        </recommendedName>
        <alternativeName>
            <fullName evidence="3">CoaC</fullName>
        </alternativeName>
    </domain>
    <domain>
        <recommendedName>
            <fullName evidence="3">Phosphopantothenate--cysteine ligase</fullName>
            <ecNumber evidence="3">6.3.2.5</ecNumber>
        </recommendedName>
        <alternativeName>
            <fullName evidence="3">CoaB</fullName>
        </alternativeName>
        <alternativeName>
            <fullName evidence="3">Phosphopantothenoylcysteine synthetase</fullName>
            <shortName evidence="3">PPC synthetase</shortName>
            <shortName evidence="3">PPC-S</shortName>
        </alternativeName>
    </domain>
</protein>
<dbReference type="PANTHER" id="PTHR14359:SF6">
    <property type="entry name" value="PHOSPHOPANTOTHENOYLCYSTEINE DECARBOXYLASE"/>
    <property type="match status" value="1"/>
</dbReference>
<name>A0A9W6DFM5_9FIRM</name>
<evidence type="ECO:0000256" key="1">
    <source>
        <dbReference type="ARBA" id="ARBA00022793"/>
    </source>
</evidence>
<comment type="pathway">
    <text evidence="3 4">Cofactor biosynthesis; coenzyme A biosynthesis; CoA from (R)-pantothenate: step 2/5.</text>
</comment>
<comment type="similarity">
    <text evidence="3 4">In the C-terminal section; belongs to the PPC synthetase family.</text>
</comment>
<keyword evidence="3" id="KW-0511">Multifunctional enzyme</keyword>
<dbReference type="Pfam" id="PF02441">
    <property type="entry name" value="Flavoprotein"/>
    <property type="match status" value="1"/>
</dbReference>
<comment type="cofactor">
    <cofactor evidence="3">
        <name>FMN</name>
        <dbReference type="ChEBI" id="CHEBI:58210"/>
    </cofactor>
    <text evidence="3">Binds 1 FMN per subunit.</text>
</comment>
<keyword evidence="2 3" id="KW-0456">Lyase</keyword>
<dbReference type="GO" id="GO:0015937">
    <property type="term" value="P:coenzyme A biosynthetic process"/>
    <property type="evidence" value="ECO:0007669"/>
    <property type="project" value="UniProtKB-UniRule"/>
</dbReference>
<evidence type="ECO:0000313" key="7">
    <source>
        <dbReference type="EMBL" id="GKX29583.1"/>
    </source>
</evidence>
<comment type="caution">
    <text evidence="3">Lacks conserved residue(s) required for the propagation of feature annotation.</text>
</comment>
<dbReference type="EC" id="6.3.2.5" evidence="3"/>
<dbReference type="SUPFAM" id="SSF52507">
    <property type="entry name" value="Homo-oligomeric flavin-containing Cys decarboxylases, HFCD"/>
    <property type="match status" value="1"/>
</dbReference>
<dbReference type="SUPFAM" id="SSF102645">
    <property type="entry name" value="CoaB-like"/>
    <property type="match status" value="1"/>
</dbReference>
<accession>A0A9W6DFM5</accession>
<dbReference type="GO" id="GO:0015941">
    <property type="term" value="P:pantothenate catabolic process"/>
    <property type="evidence" value="ECO:0007669"/>
    <property type="project" value="InterPro"/>
</dbReference>
<comment type="pathway">
    <text evidence="3 4">Cofactor biosynthesis; coenzyme A biosynthesis; CoA from (R)-pantothenate: step 3/5.</text>
</comment>
<comment type="cofactor">
    <cofactor evidence="3">
        <name>Mg(2+)</name>
        <dbReference type="ChEBI" id="CHEBI:18420"/>
    </cofactor>
</comment>
<evidence type="ECO:0000313" key="8">
    <source>
        <dbReference type="Proteomes" id="UP001144256"/>
    </source>
</evidence>
<keyword evidence="3 4" id="KW-0436">Ligase</keyword>
<comment type="catalytic activity">
    <reaction evidence="3 4">
        <text>(R)-4'-phosphopantothenate + L-cysteine + CTP = N-[(R)-4-phosphopantothenoyl]-L-cysteine + CMP + diphosphate + H(+)</text>
        <dbReference type="Rhea" id="RHEA:19397"/>
        <dbReference type="ChEBI" id="CHEBI:10986"/>
        <dbReference type="ChEBI" id="CHEBI:15378"/>
        <dbReference type="ChEBI" id="CHEBI:33019"/>
        <dbReference type="ChEBI" id="CHEBI:35235"/>
        <dbReference type="ChEBI" id="CHEBI:37563"/>
        <dbReference type="ChEBI" id="CHEBI:59458"/>
        <dbReference type="ChEBI" id="CHEBI:60377"/>
        <dbReference type="EC" id="6.3.2.5"/>
    </reaction>
</comment>
<comment type="caution">
    <text evidence="7">The sequence shown here is derived from an EMBL/GenBank/DDBJ whole genome shotgun (WGS) entry which is preliminary data.</text>
</comment>
<dbReference type="InterPro" id="IPR007085">
    <property type="entry name" value="DNA/pantothenate-metab_flavo_C"/>
</dbReference>
<dbReference type="GO" id="GO:0071513">
    <property type="term" value="C:phosphopantothenoylcysteine decarboxylase complex"/>
    <property type="evidence" value="ECO:0007669"/>
    <property type="project" value="TreeGrafter"/>
</dbReference>
<keyword evidence="3" id="KW-0479">Metal-binding</keyword>
<comment type="similarity">
    <text evidence="3 4">In the N-terminal section; belongs to the HFCD (homo-oligomeric flavin containing Cys decarboxylase) superfamily.</text>
</comment>
<feature type="active site" description="Proton donor" evidence="3">
    <location>
        <position position="157"/>
    </location>
</feature>
<proteinExistence type="inferred from homology"/>
<dbReference type="Gene3D" id="3.40.50.10300">
    <property type="entry name" value="CoaB-like"/>
    <property type="match status" value="1"/>
</dbReference>
<feature type="region of interest" description="Phosphopantothenoylcysteine decarboxylase" evidence="3">
    <location>
        <begin position="1"/>
        <end position="189"/>
    </location>
</feature>
<dbReference type="RefSeq" id="WP_281815130.1">
    <property type="nucleotide sequence ID" value="NZ_BRLB01000004.1"/>
</dbReference>
<reference evidence="7" key="1">
    <citation type="submission" date="2022-06" db="EMBL/GenBank/DDBJ databases">
        <title>Vallitalea longa sp. nov., an anaerobic bacterium isolated from marine sediment.</title>
        <authorList>
            <person name="Hirano S."/>
            <person name="Terahara T."/>
            <person name="Mori K."/>
            <person name="Hamada M."/>
            <person name="Matsumoto R."/>
            <person name="Kobayashi T."/>
        </authorList>
    </citation>
    <scope>NUCLEOTIDE SEQUENCE</scope>
    <source>
        <strain evidence="7">SH18-1</strain>
    </source>
</reference>
<dbReference type="EMBL" id="BRLB01000004">
    <property type="protein sequence ID" value="GKX29583.1"/>
    <property type="molecule type" value="Genomic_DNA"/>
</dbReference>
<feature type="binding site" evidence="3">
    <location>
        <position position="289"/>
    </location>
    <ligand>
        <name>CTP</name>
        <dbReference type="ChEBI" id="CHEBI:37563"/>
    </ligand>
</feature>
<feature type="region of interest" description="Phosphopantothenate--cysteine ligase" evidence="3">
    <location>
        <begin position="190"/>
        <end position="407"/>
    </location>
</feature>
<dbReference type="Gene3D" id="3.40.50.1950">
    <property type="entry name" value="Flavin prenyltransferase-like"/>
    <property type="match status" value="1"/>
</dbReference>
<dbReference type="InterPro" id="IPR003382">
    <property type="entry name" value="Flavoprotein"/>
</dbReference>
<feature type="binding site" evidence="3">
    <location>
        <position position="279"/>
    </location>
    <ligand>
        <name>CTP</name>
        <dbReference type="ChEBI" id="CHEBI:37563"/>
    </ligand>
</feature>
<dbReference type="GO" id="GO:0046872">
    <property type="term" value="F:metal ion binding"/>
    <property type="evidence" value="ECO:0007669"/>
    <property type="project" value="UniProtKB-KW"/>
</dbReference>
<evidence type="ECO:0000259" key="6">
    <source>
        <dbReference type="Pfam" id="PF04127"/>
    </source>
</evidence>
<gene>
    <name evidence="3 7" type="primary">coaBC</name>
    <name evidence="7" type="ORF">SH1V18_20630</name>
</gene>
<comment type="catalytic activity">
    <reaction evidence="3 4">
        <text>N-[(R)-4-phosphopantothenoyl]-L-cysteine + H(+) = (R)-4'-phosphopantetheine + CO2</text>
        <dbReference type="Rhea" id="RHEA:16793"/>
        <dbReference type="ChEBI" id="CHEBI:15378"/>
        <dbReference type="ChEBI" id="CHEBI:16526"/>
        <dbReference type="ChEBI" id="CHEBI:59458"/>
        <dbReference type="ChEBI" id="CHEBI:61723"/>
        <dbReference type="EC" id="4.1.1.36"/>
    </reaction>
</comment>
<feature type="domain" description="DNA/pantothenate metabolism flavoprotein C-terminal" evidence="6">
    <location>
        <begin position="185"/>
        <end position="395"/>
    </location>
</feature>
<organism evidence="7 8">
    <name type="scientific">Vallitalea longa</name>
    <dbReference type="NCBI Taxonomy" id="2936439"/>
    <lineage>
        <taxon>Bacteria</taxon>
        <taxon>Bacillati</taxon>
        <taxon>Bacillota</taxon>
        <taxon>Clostridia</taxon>
        <taxon>Lachnospirales</taxon>
        <taxon>Vallitaleaceae</taxon>
        <taxon>Vallitalea</taxon>
    </lineage>
</organism>
<dbReference type="Pfam" id="PF04127">
    <property type="entry name" value="DFP"/>
    <property type="match status" value="1"/>
</dbReference>
<feature type="binding site" evidence="3">
    <location>
        <position position="338"/>
    </location>
    <ligand>
        <name>CTP</name>
        <dbReference type="ChEBI" id="CHEBI:37563"/>
    </ligand>
</feature>
<feature type="binding site" evidence="3">
    <location>
        <begin position="305"/>
        <end position="308"/>
    </location>
    <ligand>
        <name>CTP</name>
        <dbReference type="ChEBI" id="CHEBI:37563"/>
    </ligand>
</feature>